<keyword evidence="1" id="KW-0812">Transmembrane</keyword>
<dbReference type="AlphaFoldDB" id="A2A0G3"/>
<accession>A2A0G3</accession>
<evidence type="ECO:0000256" key="1">
    <source>
        <dbReference type="SAM" id="Phobius"/>
    </source>
</evidence>
<comment type="caution">
    <text evidence="2">The sequence shown here is derived from an EMBL/GenBank/DDBJ whole genome shotgun (WGS) entry which is preliminary data.</text>
</comment>
<keyword evidence="1" id="KW-0472">Membrane</keyword>
<gene>
    <name evidence="2" type="ORF">M23134_01260</name>
</gene>
<evidence type="ECO:0000313" key="2">
    <source>
        <dbReference type="EMBL" id="EAY23877.1"/>
    </source>
</evidence>
<keyword evidence="3" id="KW-1185">Reference proteome</keyword>
<dbReference type="EMBL" id="AAWS01000103">
    <property type="protein sequence ID" value="EAY23877.1"/>
    <property type="molecule type" value="Genomic_DNA"/>
</dbReference>
<proteinExistence type="predicted"/>
<name>A2A0G3_MICM2</name>
<feature type="transmembrane region" description="Helical" evidence="1">
    <location>
        <begin position="6"/>
        <end position="28"/>
    </location>
</feature>
<reference evidence="2 3" key="1">
    <citation type="submission" date="2007-01" db="EMBL/GenBank/DDBJ databases">
        <authorList>
            <person name="Haygood M."/>
            <person name="Podell S."/>
            <person name="Anderson C."/>
            <person name="Hopkinson B."/>
            <person name="Roe K."/>
            <person name="Barbeau K."/>
            <person name="Gaasterland T."/>
            <person name="Ferriera S."/>
            <person name="Johnson J."/>
            <person name="Kravitz S."/>
            <person name="Beeson K."/>
            <person name="Sutton G."/>
            <person name="Rogers Y.-H."/>
            <person name="Friedman R."/>
            <person name="Frazier M."/>
            <person name="Venter J.C."/>
        </authorList>
    </citation>
    <scope>NUCLEOTIDE SEQUENCE [LARGE SCALE GENOMIC DNA]</scope>
    <source>
        <strain evidence="2 3">ATCC 23134</strain>
    </source>
</reference>
<keyword evidence="1" id="KW-1133">Transmembrane helix</keyword>
<organism evidence="2 3">
    <name type="scientific">Microscilla marina ATCC 23134</name>
    <dbReference type="NCBI Taxonomy" id="313606"/>
    <lineage>
        <taxon>Bacteria</taxon>
        <taxon>Pseudomonadati</taxon>
        <taxon>Bacteroidota</taxon>
        <taxon>Cytophagia</taxon>
        <taxon>Cytophagales</taxon>
        <taxon>Microscillaceae</taxon>
        <taxon>Microscilla</taxon>
    </lineage>
</organism>
<dbReference type="Proteomes" id="UP000004095">
    <property type="component" value="Unassembled WGS sequence"/>
</dbReference>
<evidence type="ECO:0000313" key="3">
    <source>
        <dbReference type="Proteomes" id="UP000004095"/>
    </source>
</evidence>
<protein>
    <submittedName>
        <fullName evidence="2">Uncharacterized protein</fullName>
    </submittedName>
</protein>
<sequence length="133" mass="15596">MFIDFVYLYSISIVLTIVVSLFVIGLLLRYYSKFEILINSNEIVFSKKVGKITFLDWKIEVDNISQINPKMFLINEHQTSETEIELLESFDDDCLLIKGQERELRLGNEKSSKKIFESLQVVLEELFPEFMSN</sequence>